<dbReference type="PROSITE" id="PS00018">
    <property type="entry name" value="EF_HAND_1"/>
    <property type="match status" value="1"/>
</dbReference>
<dbReference type="Proteomes" id="UP000632222">
    <property type="component" value="Unassembled WGS sequence"/>
</dbReference>
<dbReference type="EMBL" id="BMOD01000003">
    <property type="protein sequence ID" value="GGJ28016.1"/>
    <property type="molecule type" value="Genomic_DNA"/>
</dbReference>
<protein>
    <submittedName>
        <fullName evidence="3">Short-chain dehydrogenase</fullName>
    </submittedName>
</protein>
<name>A0ABQ2CWJ2_9DEIO</name>
<dbReference type="Pfam" id="PF00106">
    <property type="entry name" value="adh_short"/>
    <property type="match status" value="1"/>
</dbReference>
<sequence>MSRVVLITGATGGLGPSVVRAFVNQGDRVAFTDRSLEKAQQFMAQEGHSAEQVFPFAVDVTQPESIATWVEAVKAHWGRLDVLITLVGGFKAGTPVHQMTDQDWDQMLNLNARTVFLAARAVVPHLLEAGGGKIITVGAKAGFAAGKGASAYAASKAAVLRLTESLSLELRDHNINVNAVIPSTIDTPANREAMPDADHSKWVSPEDLASVMVFLASDAARAVHGALIPVYGRA</sequence>
<dbReference type="InterPro" id="IPR036291">
    <property type="entry name" value="NAD(P)-bd_dom_sf"/>
</dbReference>
<evidence type="ECO:0000256" key="1">
    <source>
        <dbReference type="ARBA" id="ARBA00006484"/>
    </source>
</evidence>
<dbReference type="InterPro" id="IPR002347">
    <property type="entry name" value="SDR_fam"/>
</dbReference>
<reference evidence="4" key="1">
    <citation type="journal article" date="2019" name="Int. J. Syst. Evol. Microbiol.">
        <title>The Global Catalogue of Microorganisms (GCM) 10K type strain sequencing project: providing services to taxonomists for standard genome sequencing and annotation.</title>
        <authorList>
            <consortium name="The Broad Institute Genomics Platform"/>
            <consortium name="The Broad Institute Genome Sequencing Center for Infectious Disease"/>
            <person name="Wu L."/>
            <person name="Ma J."/>
        </authorList>
    </citation>
    <scope>NUCLEOTIDE SEQUENCE [LARGE SCALE GENOMIC DNA]</scope>
    <source>
        <strain evidence="4">JCM 14370</strain>
    </source>
</reference>
<dbReference type="PANTHER" id="PTHR42760:SF135">
    <property type="entry name" value="BLL7886 PROTEIN"/>
    <property type="match status" value="1"/>
</dbReference>
<dbReference type="InterPro" id="IPR018247">
    <property type="entry name" value="EF_Hand_1_Ca_BS"/>
</dbReference>
<dbReference type="Gene3D" id="3.40.50.720">
    <property type="entry name" value="NAD(P)-binding Rossmann-like Domain"/>
    <property type="match status" value="1"/>
</dbReference>
<keyword evidence="4" id="KW-1185">Reference proteome</keyword>
<gene>
    <name evidence="3" type="ORF">GCM10008938_12620</name>
</gene>
<organism evidence="3 4">
    <name type="scientific">Deinococcus roseus</name>
    <dbReference type="NCBI Taxonomy" id="392414"/>
    <lineage>
        <taxon>Bacteria</taxon>
        <taxon>Thermotogati</taxon>
        <taxon>Deinococcota</taxon>
        <taxon>Deinococci</taxon>
        <taxon>Deinococcales</taxon>
        <taxon>Deinococcaceae</taxon>
        <taxon>Deinococcus</taxon>
    </lineage>
</organism>
<accession>A0ABQ2CWJ2</accession>
<evidence type="ECO:0000313" key="4">
    <source>
        <dbReference type="Proteomes" id="UP000632222"/>
    </source>
</evidence>
<dbReference type="PANTHER" id="PTHR42760">
    <property type="entry name" value="SHORT-CHAIN DEHYDROGENASES/REDUCTASES FAMILY MEMBER"/>
    <property type="match status" value="1"/>
</dbReference>
<comment type="caution">
    <text evidence="3">The sequence shown here is derived from an EMBL/GenBank/DDBJ whole genome shotgun (WGS) entry which is preliminary data.</text>
</comment>
<comment type="similarity">
    <text evidence="1 2">Belongs to the short-chain dehydrogenases/reductases (SDR) family.</text>
</comment>
<evidence type="ECO:0000256" key="2">
    <source>
        <dbReference type="RuleBase" id="RU000363"/>
    </source>
</evidence>
<dbReference type="SUPFAM" id="SSF51735">
    <property type="entry name" value="NAD(P)-binding Rossmann-fold domains"/>
    <property type="match status" value="1"/>
</dbReference>
<proteinExistence type="inferred from homology"/>
<evidence type="ECO:0000313" key="3">
    <source>
        <dbReference type="EMBL" id="GGJ28016.1"/>
    </source>
</evidence>
<dbReference type="PRINTS" id="PR00080">
    <property type="entry name" value="SDRFAMILY"/>
</dbReference>
<dbReference type="PROSITE" id="PS00061">
    <property type="entry name" value="ADH_SHORT"/>
    <property type="match status" value="1"/>
</dbReference>
<dbReference type="RefSeq" id="WP_189001492.1">
    <property type="nucleotide sequence ID" value="NZ_BMOD01000003.1"/>
</dbReference>
<dbReference type="InterPro" id="IPR020904">
    <property type="entry name" value="Sc_DH/Rdtase_CS"/>
</dbReference>
<dbReference type="PRINTS" id="PR00081">
    <property type="entry name" value="GDHRDH"/>
</dbReference>